<proteinExistence type="predicted"/>
<feature type="transmembrane region" description="Helical" evidence="3">
    <location>
        <begin position="643"/>
        <end position="661"/>
    </location>
</feature>
<keyword evidence="3" id="KW-0812">Transmembrane</keyword>
<reference evidence="4 5" key="1">
    <citation type="journal article" date="2024" name="Commun. Biol.">
        <title>Comparative genomic analysis of thermophilic fungi reveals convergent evolutionary adaptations and gene losses.</title>
        <authorList>
            <person name="Steindorff A.S."/>
            <person name="Aguilar-Pontes M.V."/>
            <person name="Robinson A.J."/>
            <person name="Andreopoulos B."/>
            <person name="LaButti K."/>
            <person name="Kuo A."/>
            <person name="Mondo S."/>
            <person name="Riley R."/>
            <person name="Otillar R."/>
            <person name="Haridas S."/>
            <person name="Lipzen A."/>
            <person name="Grimwood J."/>
            <person name="Schmutz J."/>
            <person name="Clum A."/>
            <person name="Reid I.D."/>
            <person name="Moisan M.C."/>
            <person name="Butler G."/>
            <person name="Nguyen T.T.M."/>
            <person name="Dewar K."/>
            <person name="Conant G."/>
            <person name="Drula E."/>
            <person name="Henrissat B."/>
            <person name="Hansel C."/>
            <person name="Singer S."/>
            <person name="Hutchinson M.I."/>
            <person name="de Vries R.P."/>
            <person name="Natvig D.O."/>
            <person name="Powell A.J."/>
            <person name="Tsang A."/>
            <person name="Grigoriev I.V."/>
        </authorList>
    </citation>
    <scope>NUCLEOTIDE SEQUENCE [LARGE SCALE GENOMIC DNA]</scope>
    <source>
        <strain evidence="4 5">CBS 494.80</strain>
    </source>
</reference>
<dbReference type="Proteomes" id="UP001595075">
    <property type="component" value="Unassembled WGS sequence"/>
</dbReference>
<organism evidence="4 5">
    <name type="scientific">Oculimacula yallundae</name>
    <dbReference type="NCBI Taxonomy" id="86028"/>
    <lineage>
        <taxon>Eukaryota</taxon>
        <taxon>Fungi</taxon>
        <taxon>Dikarya</taxon>
        <taxon>Ascomycota</taxon>
        <taxon>Pezizomycotina</taxon>
        <taxon>Leotiomycetes</taxon>
        <taxon>Helotiales</taxon>
        <taxon>Ploettnerulaceae</taxon>
        <taxon>Oculimacula</taxon>
    </lineage>
</organism>
<feature type="region of interest" description="Disordered" evidence="2">
    <location>
        <begin position="492"/>
        <end position="519"/>
    </location>
</feature>
<evidence type="ECO:0000313" key="4">
    <source>
        <dbReference type="EMBL" id="KAL2064589.1"/>
    </source>
</evidence>
<feature type="region of interest" description="Disordered" evidence="2">
    <location>
        <begin position="443"/>
        <end position="462"/>
    </location>
</feature>
<comment type="caution">
    <text evidence="4">The sequence shown here is derived from an EMBL/GenBank/DDBJ whole genome shotgun (WGS) entry which is preliminary data.</text>
</comment>
<evidence type="ECO:0000256" key="3">
    <source>
        <dbReference type="SAM" id="Phobius"/>
    </source>
</evidence>
<dbReference type="EMBL" id="JAZHXI010000013">
    <property type="protein sequence ID" value="KAL2064589.1"/>
    <property type="molecule type" value="Genomic_DNA"/>
</dbReference>
<feature type="compositionally biased region" description="Polar residues" evidence="2">
    <location>
        <begin position="46"/>
        <end position="61"/>
    </location>
</feature>
<feature type="coiled-coil region" evidence="1">
    <location>
        <begin position="234"/>
        <end position="324"/>
    </location>
</feature>
<keyword evidence="1" id="KW-0175">Coiled coil</keyword>
<evidence type="ECO:0000256" key="1">
    <source>
        <dbReference type="SAM" id="Coils"/>
    </source>
</evidence>
<name>A0ABR4C3V0_9HELO</name>
<evidence type="ECO:0000256" key="2">
    <source>
        <dbReference type="SAM" id="MobiDB-lite"/>
    </source>
</evidence>
<keyword evidence="3" id="KW-1133">Transmembrane helix</keyword>
<feature type="transmembrane region" description="Helical" evidence="3">
    <location>
        <begin position="761"/>
        <end position="781"/>
    </location>
</feature>
<feature type="compositionally biased region" description="Polar residues" evidence="2">
    <location>
        <begin position="68"/>
        <end position="81"/>
    </location>
</feature>
<protein>
    <submittedName>
        <fullName evidence="4">Uncharacterized protein</fullName>
    </submittedName>
</protein>
<evidence type="ECO:0000313" key="5">
    <source>
        <dbReference type="Proteomes" id="UP001595075"/>
    </source>
</evidence>
<feature type="region of interest" description="Disordered" evidence="2">
    <location>
        <begin position="30"/>
        <end position="107"/>
    </location>
</feature>
<keyword evidence="5" id="KW-1185">Reference proteome</keyword>
<accession>A0ABR4C3V0</accession>
<feature type="coiled-coil region" evidence="1">
    <location>
        <begin position="356"/>
        <end position="383"/>
    </location>
</feature>
<sequence length="782" mass="86819">MSTSSKMEDPLAYLMWDPKHQKELARRAAIMKPVSSEQRERFYQEAQRQNQPPWKNQQVHSISGRGTGSTQRGHGRSQTPFPASKNILNGGPQSQPLNSPRAAQPSPILPRVPQMQVAATISTPSILPVGASVKIIDAMNEDIDNDPIIQSAACLEDSCWATAGSTPAAAEKKAIVKVEGQIKTVNHAHLQQPSAEKSSEAFEADHTHKTAAISKNNVRKEEAQVGLAEHLQLLEASSTLNRKLEAEKQTLEAKNQALERHINAFRNSSSFDQGNLNRVQSMLEDARRNNRSKLESNRQLEADKQALERRITAYQNTAKLDQDQDNASVTRVFDLESEVMTLKELLGNADKRCDKYEAVVRQCNSLEGQVENLNASIKEANGKDTASRKQVEDLECELGITTEQMELEQAAHSNTKHQVEDAKMKQAEADIELAASIEALKASKRETDSERTRVKDLQSHAEKRKEAYQLMAKELREEKASNDFANLLTLVKQDGNPGRGGKRNRRHNAAKEAKRFEKEKEVEEKKRVEKDALSRALVVYRPHNSWFFVPEEVSVSILLCLPLFFGPLPAPTDTLDVGILLQVARNDITLNMKMDMYNVVLYDLARIRCLPDQDQFLHTCGPNRKQASNKAHVEKASPYTKSATITMMVLSLILVVFPWLGGFGHPQPNYISAAPSRDVFGAALAVVNTTCPWESPKPSAVVLYTSSTLSAASPIASEPFWADLGDLMSNSSLSEMAAHEQTSRACEVPRVVEERHMAMKIAVRVVVPTVVVGAMAFSFGWI</sequence>
<keyword evidence="3" id="KW-0472">Membrane</keyword>
<feature type="compositionally biased region" description="Basic and acidic residues" evidence="2">
    <location>
        <begin position="509"/>
        <end position="519"/>
    </location>
</feature>
<gene>
    <name evidence="4" type="ORF">VTL71DRAFT_3726</name>
</gene>